<reference evidence="2" key="1">
    <citation type="journal article" date="2002" name="Mol. Biol. Evol.">
        <title>The complete mitochondrial genome of the nudibranch Roboastra europaea (Mollusca: Gastropoda) supports the monophyly of opisthobranchs.</title>
        <authorList>
            <person name="Grande C."/>
            <person name="Templado J."/>
            <person name="Cervera J.L."/>
            <person name="Zardoya R."/>
        </authorList>
    </citation>
    <scope>NUCLEOTIDE SEQUENCE</scope>
</reference>
<feature type="transmembrane region" description="Helical" evidence="1">
    <location>
        <begin position="124"/>
        <end position="142"/>
    </location>
</feature>
<evidence type="ECO:0000256" key="1">
    <source>
        <dbReference type="SAM" id="Phobius"/>
    </source>
</evidence>
<reference evidence="2" key="3">
    <citation type="journal article" date="2004" name="Mol. Phylogenet. Evol.">
        <title>Phylogenetic relationships among Opisthobranchia (Mollusca: Gastropoda) based on mitochondrial cox 1, trnV, and rrnL genes.</title>
        <authorList>
            <person name="Grande C."/>
            <person name="Templado J."/>
            <person name="Cervera J.L."/>
            <person name="Zardoya R."/>
        </authorList>
    </citation>
    <scope>NUCLEOTIDE SEQUENCE</scope>
</reference>
<keyword evidence="2" id="KW-0496">Mitochondrion</keyword>
<feature type="transmembrane region" description="Helical" evidence="1">
    <location>
        <begin position="51"/>
        <end position="69"/>
    </location>
</feature>
<proteinExistence type="predicted"/>
<gene>
    <name evidence="2" type="primary">nad6</name>
</gene>
<accession>B3DFB5</accession>
<protein>
    <submittedName>
        <fullName evidence="2">NADH dehydrogenase subunit 6</fullName>
    </submittedName>
</protein>
<organism evidence="2">
    <name type="scientific">Ascobulla fragilis</name>
    <name type="common">Sea snail</name>
    <name type="synonym">Cylindrobulla fragilis</name>
    <dbReference type="NCBI Taxonomy" id="195875"/>
    <lineage>
        <taxon>Eukaryota</taxon>
        <taxon>Metazoa</taxon>
        <taxon>Spiralia</taxon>
        <taxon>Lophotrochozoa</taxon>
        <taxon>Mollusca</taxon>
        <taxon>Gastropoda</taxon>
        <taxon>Heterobranchia</taxon>
        <taxon>Euthyneura</taxon>
        <taxon>Panpulmonata</taxon>
        <taxon>Sacoglossa</taxon>
        <taxon>Oxynooidea</taxon>
        <taxon>Volvatellidae</taxon>
        <taxon>Ascobulla</taxon>
    </lineage>
</organism>
<dbReference type="AlphaFoldDB" id="B3DFB5"/>
<reference evidence="2" key="4">
    <citation type="journal article" date="2008" name="BMC Evol. Biol.">
        <title>Evolution of gastropod mitochondrial genome arrangements.</title>
        <authorList>
            <person name="Grande C."/>
            <person name="Templado J."/>
            <person name="Zardoya R."/>
        </authorList>
    </citation>
    <scope>NUCLEOTIDE SEQUENCE</scope>
</reference>
<reference evidence="2" key="2">
    <citation type="journal article" date="2004" name="Mol. Biol. Evol.">
        <title>Molecular phylogeny of euthyneura (mollusca: gastropoda).</title>
        <authorList>
            <person name="Grande C."/>
            <person name="Templado J."/>
            <person name="Cervera J.L."/>
            <person name="Zardoya R."/>
        </authorList>
    </citation>
    <scope>NUCLEOTIDE SEQUENCE</scope>
</reference>
<name>B3DFB5_ASCFR</name>
<keyword evidence="1" id="KW-1133">Transmembrane helix</keyword>
<sequence length="156" mass="17187">MFTFMFLAVSFFFFLSFPMYKSPSSLAAVLVLISGVMVTLMGVISSFWFSYILFLVYIGGLLVMFIYVCLVSSNYPFRLDFTYLIGVLLTSCFISFLMDYSKTKTTLGGSSFISGTGLVEDSSVSLFVFLVVLLLVMLLVIVRSTGSGAVIVSEKS</sequence>
<feature type="transmembrane region" description="Helical" evidence="1">
    <location>
        <begin position="81"/>
        <end position="98"/>
    </location>
</feature>
<evidence type="ECO:0000313" key="2">
    <source>
        <dbReference type="EMBL" id="ACE62802.1"/>
    </source>
</evidence>
<keyword evidence="1" id="KW-0472">Membrane</keyword>
<dbReference type="EMBL" id="AY345022">
    <property type="protein sequence ID" value="ACE62802.1"/>
    <property type="molecule type" value="Genomic_DNA"/>
</dbReference>
<keyword evidence="1" id="KW-0812">Transmembrane</keyword>
<geneLocation type="mitochondrion" evidence="2"/>